<feature type="compositionally biased region" description="Low complexity" evidence="1">
    <location>
        <begin position="49"/>
        <end position="77"/>
    </location>
</feature>
<name>A0A0D2Y1D7_FUSOF</name>
<proteinExistence type="predicted"/>
<feature type="region of interest" description="Disordered" evidence="1">
    <location>
        <begin position="35"/>
        <end position="85"/>
    </location>
</feature>
<evidence type="ECO:0000313" key="3">
    <source>
        <dbReference type="Proteomes" id="UP000002489"/>
    </source>
</evidence>
<accession>A0A0D2Y1D7</accession>
<dbReference type="EnsemblFungi" id="FOXG_10080T0">
    <property type="protein sequence ID" value="FOXG_10080P0"/>
    <property type="gene ID" value="FOXG_10080"/>
</dbReference>
<reference evidence="2" key="2">
    <citation type="submission" date="2025-08" db="UniProtKB">
        <authorList>
            <consortium name="EnsemblFungi"/>
        </authorList>
    </citation>
    <scope>IDENTIFICATION</scope>
    <source>
        <strain evidence="2">4287 / CBS 123668 / FGSC 9935 / NRRL 34936</strain>
    </source>
</reference>
<sequence>MEAGMARHDVRARDQRSALKCATCNKTYSKAEHLQFSRPDSVTRHQRTHTQVEQQQHRQQQQGQRQENDQQQQQEPQDVWPLSPSMSDYASIRSVTEQNQSISYEPVPGINTDSMFVDPALSSSELNVHLEWPDAEALLHSIVTFDWGSLTLPPGSMPAAQLRQQTAPQPNISYDVQSVDVGQTQDPEQLSPVNGSRDAIQSLSDMITSLNTDLKLTSQVFHSLGFNWANQNNLYRPSSSQQPALSAGEVSDERAWKEWAAEEVYHRALIGHYILDGHLSYLSGQPGAATLHATNSLRLSACSKAFEARDTQEWRLALDQEQSQGPTSSFSDIYHELFATIHPENESW</sequence>
<dbReference type="Proteomes" id="UP000002489">
    <property type="component" value="Unassembled WGS sequence"/>
</dbReference>
<protein>
    <submittedName>
        <fullName evidence="2">Uncharacterized protein</fullName>
    </submittedName>
</protein>
<evidence type="ECO:0000256" key="1">
    <source>
        <dbReference type="SAM" id="MobiDB-lite"/>
    </source>
</evidence>
<reference evidence="3" key="1">
    <citation type="journal article" date="2012" name="Mol. Plant Microbe Interact.">
        <title>A highly conserved effector in Fusarium oxysporum is required for full virulence on Arabidopsis.</title>
        <authorList>
            <person name="Thatcher L.F."/>
            <person name="Gardiner D.M."/>
            <person name="Kazan K."/>
            <person name="Manners J."/>
        </authorList>
    </citation>
    <scope>NUCLEOTIDE SEQUENCE [LARGE SCALE GENOMIC DNA]</scope>
    <source>
        <strain evidence="3">Fo5176</strain>
    </source>
</reference>
<dbReference type="AlphaFoldDB" id="A0A0D2Y1D7"/>
<organism evidence="2 3">
    <name type="scientific">Fusarium oxysporum (strain Fo5176)</name>
    <name type="common">Fusarium vascular wilt</name>
    <dbReference type="NCBI Taxonomy" id="660025"/>
    <lineage>
        <taxon>Eukaryota</taxon>
        <taxon>Fungi</taxon>
        <taxon>Dikarya</taxon>
        <taxon>Ascomycota</taxon>
        <taxon>Pezizomycotina</taxon>
        <taxon>Sordariomycetes</taxon>
        <taxon>Hypocreomycetidae</taxon>
        <taxon>Hypocreales</taxon>
        <taxon>Nectriaceae</taxon>
        <taxon>Fusarium</taxon>
        <taxon>Fusarium oxysporum species complex</taxon>
    </lineage>
</organism>
<evidence type="ECO:0000313" key="2">
    <source>
        <dbReference type="EnsemblFungi" id="FOXG_10080P0"/>
    </source>
</evidence>